<dbReference type="GO" id="GO:0006355">
    <property type="term" value="P:regulation of DNA-templated transcription"/>
    <property type="evidence" value="ECO:0007669"/>
    <property type="project" value="InterPro"/>
</dbReference>
<dbReference type="InterPro" id="IPR001867">
    <property type="entry name" value="OmpR/PhoB-type_DNA-bd"/>
</dbReference>
<dbReference type="SUPFAM" id="SSF46894">
    <property type="entry name" value="C-terminal effector domain of the bipartite response regulators"/>
    <property type="match status" value="1"/>
</dbReference>
<comment type="caution">
    <text evidence="5">The sequence shown here is derived from an EMBL/GenBank/DDBJ whole genome shotgun (WGS) entry which is preliminary data.</text>
</comment>
<keyword evidence="3" id="KW-0812">Transmembrane</keyword>
<evidence type="ECO:0000256" key="2">
    <source>
        <dbReference type="PROSITE-ProRule" id="PRU01091"/>
    </source>
</evidence>
<dbReference type="Pfam" id="PF00486">
    <property type="entry name" value="Trans_reg_C"/>
    <property type="match status" value="1"/>
</dbReference>
<evidence type="ECO:0000313" key="5">
    <source>
        <dbReference type="EMBL" id="NKC20435.1"/>
    </source>
</evidence>
<dbReference type="AlphaFoldDB" id="A0A8T6Z136"/>
<dbReference type="GO" id="GO:0000160">
    <property type="term" value="P:phosphorelay signal transduction system"/>
    <property type="evidence" value="ECO:0007669"/>
    <property type="project" value="InterPro"/>
</dbReference>
<dbReference type="Pfam" id="PF01535">
    <property type="entry name" value="PPR"/>
    <property type="match status" value="1"/>
</dbReference>
<sequence length="779" mass="89409">MYKFKGYTFDSVLGALYHQEGSIQLRPKLAQLLEYFLINAGRVITREELLSEIWINGEYRESSLTQSIRELRKQLNDNVHDPVFIKTYPQRGYIWLTEVELEQEETQPEPVNQKTSNLGHKNPYILFMVVGIFALVVSAGLLYQSNTNSIINSTAQTQQNHIRRILIAPFINETGETKLDWLNYSLRHMLIEGLKELPNYNVVPDNTALQLLAAESPKFSNQEQALDSIVVSGRADQWMLASVSQEFGRFVFRYQLSQPNGERKEGVIYSEGLDLSLPDLANSFIKQFNKGTNKLSTFKVSDNQFSTKDYLEGLHALETHGVGLAIRYFEASSLHDPSNTHALIELARSYWRTGQVEKAQALFAKLEEDTELQAQSNLRVRLLFYWGELEQVLGNYEESERLLKLALANSEELSNEVIRSRIYLVLSDVASKQQKWELYKDYVNLSKVGINLQNDVSTEATRLYYIGSPPAARPEQVTDVNLNESLESLHRSLSYYQKNNNLSLLMQTYFAIGQNFVADINSRAKALKKALELAIEQEEIIYKIKIANYLGFFYIQLHDGQRALKYLQIAQSEFNTGLENSPLYYRNRLLEAMGKMDLGISLVDPDLLDAADGIFTEMESSNVRDYPHIQADAHLLHGWTLLIKQEYQKALPKLTRAQIKYQSLGLNDSKAYADYSLMYAYLQLGNYSKAIELFDDSKNKKLLFDYAAIAHLQLEQFDEAEKLLLQSKSSFSGLWREQDERLLGFATRVMPIQNDNSISTLIDQWQKPYSVYCESEWGM</sequence>
<dbReference type="Gene3D" id="1.25.40.10">
    <property type="entry name" value="Tetratricopeptide repeat domain"/>
    <property type="match status" value="2"/>
</dbReference>
<reference evidence="5" key="1">
    <citation type="submission" date="2019-10" db="EMBL/GenBank/DDBJ databases">
        <authorList>
            <person name="Paulsen S."/>
        </authorList>
    </citation>
    <scope>NUCLEOTIDE SEQUENCE</scope>
    <source>
        <strain evidence="5">S4498</strain>
    </source>
</reference>
<dbReference type="CDD" id="cd00383">
    <property type="entry name" value="trans_reg_C"/>
    <property type="match status" value="1"/>
</dbReference>
<dbReference type="Pfam" id="PF14559">
    <property type="entry name" value="TPR_19"/>
    <property type="match status" value="1"/>
</dbReference>
<dbReference type="EMBL" id="PNCO02000001">
    <property type="protein sequence ID" value="NKC20435.1"/>
    <property type="molecule type" value="Genomic_DNA"/>
</dbReference>
<keyword evidence="1 2" id="KW-0238">DNA-binding</keyword>
<dbReference type="RefSeq" id="WP_128727177.1">
    <property type="nucleotide sequence ID" value="NZ_CAXNSI010000002.1"/>
</dbReference>
<dbReference type="SMART" id="SM00862">
    <property type="entry name" value="Trans_reg_C"/>
    <property type="match status" value="1"/>
</dbReference>
<feature type="domain" description="OmpR/PhoB-type" evidence="4">
    <location>
        <begin position="1"/>
        <end position="97"/>
    </location>
</feature>
<evidence type="ECO:0000256" key="1">
    <source>
        <dbReference type="ARBA" id="ARBA00023125"/>
    </source>
</evidence>
<keyword evidence="6" id="KW-1185">Reference proteome</keyword>
<accession>A0A8T6Z136</accession>
<name>A0A8T6Z136_9GAMM</name>
<dbReference type="InterPro" id="IPR002885">
    <property type="entry name" value="PPR_rpt"/>
</dbReference>
<evidence type="ECO:0000259" key="4">
    <source>
        <dbReference type="PROSITE" id="PS51755"/>
    </source>
</evidence>
<dbReference type="PROSITE" id="PS51755">
    <property type="entry name" value="OMPR_PHOB"/>
    <property type="match status" value="1"/>
</dbReference>
<feature type="transmembrane region" description="Helical" evidence="3">
    <location>
        <begin position="124"/>
        <end position="143"/>
    </location>
</feature>
<dbReference type="InterPro" id="IPR011990">
    <property type="entry name" value="TPR-like_helical_dom_sf"/>
</dbReference>
<evidence type="ECO:0000256" key="3">
    <source>
        <dbReference type="SAM" id="Phobius"/>
    </source>
</evidence>
<feature type="DNA-binding region" description="OmpR/PhoB-type" evidence="2">
    <location>
        <begin position="1"/>
        <end position="97"/>
    </location>
</feature>
<keyword evidence="3" id="KW-1133">Transmembrane helix</keyword>
<evidence type="ECO:0000313" key="6">
    <source>
        <dbReference type="Proteomes" id="UP000307537"/>
    </source>
</evidence>
<gene>
    <name evidence="5" type="ORF">CWC29_016685</name>
</gene>
<protein>
    <recommendedName>
        <fullName evidence="4">OmpR/PhoB-type domain-containing protein</fullName>
    </recommendedName>
</protein>
<proteinExistence type="predicted"/>
<dbReference type="Gene3D" id="1.10.10.10">
    <property type="entry name" value="Winged helix-like DNA-binding domain superfamily/Winged helix DNA-binding domain"/>
    <property type="match status" value="1"/>
</dbReference>
<dbReference type="Proteomes" id="UP000307537">
    <property type="component" value="Unassembled WGS sequence"/>
</dbReference>
<keyword evidence="3" id="KW-0472">Membrane</keyword>
<dbReference type="InterPro" id="IPR016032">
    <property type="entry name" value="Sig_transdc_resp-reg_C-effctor"/>
</dbReference>
<dbReference type="GO" id="GO:0003677">
    <property type="term" value="F:DNA binding"/>
    <property type="evidence" value="ECO:0007669"/>
    <property type="project" value="UniProtKB-UniRule"/>
</dbReference>
<dbReference type="InterPro" id="IPR036388">
    <property type="entry name" value="WH-like_DNA-bd_sf"/>
</dbReference>
<dbReference type="SUPFAM" id="SSF48452">
    <property type="entry name" value="TPR-like"/>
    <property type="match status" value="2"/>
</dbReference>
<organism evidence="5 6">
    <name type="scientific">Pseudoalteromonas galatheae</name>
    <dbReference type="NCBI Taxonomy" id="579562"/>
    <lineage>
        <taxon>Bacteria</taxon>
        <taxon>Pseudomonadati</taxon>
        <taxon>Pseudomonadota</taxon>
        <taxon>Gammaproteobacteria</taxon>
        <taxon>Alteromonadales</taxon>
        <taxon>Pseudoalteromonadaceae</taxon>
        <taxon>Pseudoalteromonas</taxon>
    </lineage>
</organism>